<sequence length="90" mass="10290">MKPWDTGDSERDWQGYFVPGTDVLRNLLGVTDPEDLADAENDLVEARTIELREAVWPLGPRTYSLGFLQAIHRYLFQDIYEGRASCARSD</sequence>
<gene>
    <name evidence="1" type="ORF">nbrc107697_00660</name>
</gene>
<accession>A0A7M4BQ66</accession>
<comment type="caution">
    <text evidence="1">The sequence shown here is derived from an EMBL/GenBank/DDBJ whole genome shotgun (WGS) entry which is preliminary data.</text>
</comment>
<reference evidence="2" key="1">
    <citation type="submission" date="2019-06" db="EMBL/GenBank/DDBJ databases">
        <title>Gordonia isolated from sludge of a wastewater treatment plant.</title>
        <authorList>
            <person name="Tamura T."/>
            <person name="Aoyama K."/>
            <person name="Kang Y."/>
            <person name="Saito S."/>
            <person name="Akiyama N."/>
            <person name="Yazawa K."/>
            <person name="Gonoi T."/>
            <person name="Mikami Y."/>
        </authorList>
    </citation>
    <scope>NUCLEOTIDE SEQUENCE [LARGE SCALE GENOMIC DNA]</scope>
    <source>
        <strain evidence="2">NBRC 107697</strain>
    </source>
</reference>
<organism evidence="1 2">
    <name type="scientific">Gordonia crocea</name>
    <dbReference type="NCBI Taxonomy" id="589162"/>
    <lineage>
        <taxon>Bacteria</taxon>
        <taxon>Bacillati</taxon>
        <taxon>Actinomycetota</taxon>
        <taxon>Actinomycetes</taxon>
        <taxon>Mycobacteriales</taxon>
        <taxon>Gordoniaceae</taxon>
        <taxon>Gordonia</taxon>
    </lineage>
</organism>
<evidence type="ECO:0000313" key="2">
    <source>
        <dbReference type="Proteomes" id="UP000444980"/>
    </source>
</evidence>
<evidence type="ECO:0000313" key="1">
    <source>
        <dbReference type="EMBL" id="GED96027.1"/>
    </source>
</evidence>
<dbReference type="AlphaFoldDB" id="A0A7M4BQ66"/>
<name>A0A7M4BQ66_9ACTN</name>
<dbReference type="InterPro" id="IPR036597">
    <property type="entry name" value="Fido-like_dom_sf"/>
</dbReference>
<proteinExistence type="predicted"/>
<dbReference type="Gene3D" id="1.10.3290.10">
    <property type="entry name" value="Fido-like domain"/>
    <property type="match status" value="1"/>
</dbReference>
<dbReference type="Proteomes" id="UP000444980">
    <property type="component" value="Unassembled WGS sequence"/>
</dbReference>
<keyword evidence="2" id="KW-1185">Reference proteome</keyword>
<dbReference type="EMBL" id="BJOU01000001">
    <property type="protein sequence ID" value="GED96027.1"/>
    <property type="molecule type" value="Genomic_DNA"/>
</dbReference>
<evidence type="ECO:0008006" key="3">
    <source>
        <dbReference type="Google" id="ProtNLM"/>
    </source>
</evidence>
<protein>
    <recommendedName>
        <fullName evidence="3">Cell filamentation protein Fic</fullName>
    </recommendedName>
</protein>